<dbReference type="SMART" id="SM00202">
    <property type="entry name" value="SR"/>
    <property type="match status" value="1"/>
</dbReference>
<evidence type="ECO:0000256" key="1">
    <source>
        <dbReference type="ARBA" id="ARBA00023157"/>
    </source>
</evidence>
<dbReference type="GeneTree" id="ENSGT00940000178849"/>
<feature type="transmembrane region" description="Helical" evidence="3">
    <location>
        <begin position="48"/>
        <end position="71"/>
    </location>
</feature>
<keyword evidence="1 2" id="KW-1015">Disulfide bond</keyword>
<dbReference type="Proteomes" id="UP000261580">
    <property type="component" value="Unassembled WGS sequence"/>
</dbReference>
<dbReference type="InterPro" id="IPR001190">
    <property type="entry name" value="SRCR"/>
</dbReference>
<feature type="disulfide bond" evidence="2">
    <location>
        <begin position="214"/>
        <end position="224"/>
    </location>
</feature>
<keyword evidence="6" id="KW-1185">Reference proteome</keyword>
<dbReference type="STRING" id="32507.ENSNBRP00000021895"/>
<accession>A0A3Q4HF37</accession>
<dbReference type="PANTHER" id="PTHR48071">
    <property type="entry name" value="SRCR DOMAIN-CONTAINING PROTEIN"/>
    <property type="match status" value="1"/>
</dbReference>
<dbReference type="PROSITE" id="PS50287">
    <property type="entry name" value="SRCR_2"/>
    <property type="match status" value="1"/>
</dbReference>
<evidence type="ECO:0000256" key="3">
    <source>
        <dbReference type="SAM" id="Phobius"/>
    </source>
</evidence>
<dbReference type="InterPro" id="IPR036772">
    <property type="entry name" value="SRCR-like_dom_sf"/>
</dbReference>
<proteinExistence type="predicted"/>
<name>A0A3Q4HF37_NEOBR</name>
<feature type="domain" description="SRCR" evidence="4">
    <location>
        <begin position="204"/>
        <end position="245"/>
    </location>
</feature>
<dbReference type="SUPFAM" id="SSF56487">
    <property type="entry name" value="SRCR-like"/>
    <property type="match status" value="1"/>
</dbReference>
<dbReference type="Bgee" id="ENSNBRG00000016797">
    <property type="expression patterns" value="Expressed in mesonephros and 6 other cell types or tissues"/>
</dbReference>
<evidence type="ECO:0000313" key="5">
    <source>
        <dbReference type="Ensembl" id="ENSNBRP00000021895.1"/>
    </source>
</evidence>
<reference evidence="5" key="2">
    <citation type="submission" date="2025-09" db="UniProtKB">
        <authorList>
            <consortium name="Ensembl"/>
        </authorList>
    </citation>
    <scope>IDENTIFICATION</scope>
</reference>
<sequence>METAMNRTRNEVTYTQSNPLFDMSLSRSDLYSLQPDDLKSSRPRKLRCFHVIVIYLILQTVLNAFLLYKVFTLEASLARPRSEEQTSNDGSHGYESFQTLIQNNSQQTKNLRHHLWTLESQVLFFTYGIIHFKITIVVFTNAGPRGPPGDQGPGAKGEKGDPGSAGKVFGLSHCSRVEDSLKLKLKQIDYTLGRPIILFLCTWSGKIWLDELRCTGAEENIFDCPQGQIGVNDCNHNEDAGLHCL</sequence>
<keyword evidence="3" id="KW-0472">Membrane</keyword>
<organism evidence="5 6">
    <name type="scientific">Neolamprologus brichardi</name>
    <name type="common">Fairy cichlid</name>
    <name type="synonym">Lamprologus brichardi</name>
    <dbReference type="NCBI Taxonomy" id="32507"/>
    <lineage>
        <taxon>Eukaryota</taxon>
        <taxon>Metazoa</taxon>
        <taxon>Chordata</taxon>
        <taxon>Craniata</taxon>
        <taxon>Vertebrata</taxon>
        <taxon>Euteleostomi</taxon>
        <taxon>Actinopterygii</taxon>
        <taxon>Neopterygii</taxon>
        <taxon>Teleostei</taxon>
        <taxon>Neoteleostei</taxon>
        <taxon>Acanthomorphata</taxon>
        <taxon>Ovalentaria</taxon>
        <taxon>Cichlomorphae</taxon>
        <taxon>Cichliformes</taxon>
        <taxon>Cichlidae</taxon>
        <taxon>African cichlids</taxon>
        <taxon>Pseudocrenilabrinae</taxon>
        <taxon>Lamprologini</taxon>
        <taxon>Neolamprologus</taxon>
    </lineage>
</organism>
<dbReference type="Gene3D" id="3.10.250.10">
    <property type="entry name" value="SRCR-like domain"/>
    <property type="match status" value="1"/>
</dbReference>
<evidence type="ECO:0000256" key="2">
    <source>
        <dbReference type="PROSITE-ProRule" id="PRU00196"/>
    </source>
</evidence>
<dbReference type="PANTHER" id="PTHR48071:SF18">
    <property type="entry name" value="DELETED IN MALIGNANT BRAIN TUMORS 1 PROTEIN-RELATED"/>
    <property type="match status" value="1"/>
</dbReference>
<reference evidence="5" key="1">
    <citation type="submission" date="2025-08" db="UniProtKB">
        <authorList>
            <consortium name="Ensembl"/>
        </authorList>
    </citation>
    <scope>IDENTIFICATION</scope>
</reference>
<evidence type="ECO:0000313" key="6">
    <source>
        <dbReference type="Proteomes" id="UP000261580"/>
    </source>
</evidence>
<comment type="caution">
    <text evidence="2">Lacks conserved residue(s) required for the propagation of feature annotation.</text>
</comment>
<protein>
    <recommendedName>
        <fullName evidence="4">SRCR domain-containing protein</fullName>
    </recommendedName>
</protein>
<dbReference type="AlphaFoldDB" id="A0A3Q4HF37"/>
<keyword evidence="3" id="KW-1133">Transmembrane helix</keyword>
<dbReference type="Ensembl" id="ENSNBRT00000022479.1">
    <property type="protein sequence ID" value="ENSNBRP00000021895.1"/>
    <property type="gene ID" value="ENSNBRG00000016797.1"/>
</dbReference>
<evidence type="ECO:0000259" key="4">
    <source>
        <dbReference type="PROSITE" id="PS50287"/>
    </source>
</evidence>
<dbReference type="GO" id="GO:0016020">
    <property type="term" value="C:membrane"/>
    <property type="evidence" value="ECO:0007669"/>
    <property type="project" value="InterPro"/>
</dbReference>
<keyword evidence="3" id="KW-0812">Transmembrane</keyword>
<dbReference type="Pfam" id="PF00530">
    <property type="entry name" value="SRCR"/>
    <property type="match status" value="1"/>
</dbReference>